<gene>
    <name evidence="1" type="ORF">TTHERM_00537370</name>
</gene>
<dbReference type="RefSeq" id="XP_001023547.1">
    <property type="nucleotide sequence ID" value="XM_001023547.1"/>
</dbReference>
<evidence type="ECO:0000313" key="1">
    <source>
        <dbReference type="EMBL" id="EAS03302.1"/>
    </source>
</evidence>
<protein>
    <submittedName>
        <fullName evidence="1">RIIa domain protein</fullName>
    </submittedName>
</protein>
<dbReference type="InterPro" id="IPR059162">
    <property type="entry name" value="RIIAD1"/>
</dbReference>
<name>I7MLY6_TETTS</name>
<organism evidence="1 2">
    <name type="scientific">Tetrahymena thermophila (strain SB210)</name>
    <dbReference type="NCBI Taxonomy" id="312017"/>
    <lineage>
        <taxon>Eukaryota</taxon>
        <taxon>Sar</taxon>
        <taxon>Alveolata</taxon>
        <taxon>Ciliophora</taxon>
        <taxon>Intramacronucleata</taxon>
        <taxon>Oligohymenophorea</taxon>
        <taxon>Hymenostomatida</taxon>
        <taxon>Tetrahymenina</taxon>
        <taxon>Tetrahymenidae</taxon>
        <taxon>Tetrahymena</taxon>
    </lineage>
</organism>
<dbReference type="PANTHER" id="PTHR15505:SF4">
    <property type="entry name" value="RIIA DOMAIN-CONTAINING PROTEIN 1"/>
    <property type="match status" value="1"/>
</dbReference>
<dbReference type="PANTHER" id="PTHR15505">
    <property type="entry name" value="RIIA DOMAIN-CONTAINING PROTEIN 1"/>
    <property type="match status" value="1"/>
</dbReference>
<sequence>MSLDHLGNSKDSEQILDDQSEEVGAIENYKYQINNMYNKEKYVNSHDIAGQPGIVKMQQIDVEKKKVQFRMANEKYLRDHPELNTIISVFLFRVLEEKPDNILAYAGRYFDKPDLKQVIEIEKKHYLDNNKNGQNKQ</sequence>
<reference evidence="2" key="1">
    <citation type="journal article" date="2006" name="PLoS Biol.">
        <title>Macronuclear genome sequence of the ciliate Tetrahymena thermophila, a model eukaryote.</title>
        <authorList>
            <person name="Eisen J.A."/>
            <person name="Coyne R.S."/>
            <person name="Wu M."/>
            <person name="Wu D."/>
            <person name="Thiagarajan M."/>
            <person name="Wortman J.R."/>
            <person name="Badger J.H."/>
            <person name="Ren Q."/>
            <person name="Amedeo P."/>
            <person name="Jones K.M."/>
            <person name="Tallon L.J."/>
            <person name="Delcher A.L."/>
            <person name="Salzberg S.L."/>
            <person name="Silva J.C."/>
            <person name="Haas B.J."/>
            <person name="Majoros W.H."/>
            <person name="Farzad M."/>
            <person name="Carlton J.M."/>
            <person name="Smith R.K. Jr."/>
            <person name="Garg J."/>
            <person name="Pearlman R.E."/>
            <person name="Karrer K.M."/>
            <person name="Sun L."/>
            <person name="Manning G."/>
            <person name="Elde N.C."/>
            <person name="Turkewitz A.P."/>
            <person name="Asai D.J."/>
            <person name="Wilkes D.E."/>
            <person name="Wang Y."/>
            <person name="Cai H."/>
            <person name="Collins K."/>
            <person name="Stewart B.A."/>
            <person name="Lee S.R."/>
            <person name="Wilamowska K."/>
            <person name="Weinberg Z."/>
            <person name="Ruzzo W.L."/>
            <person name="Wloga D."/>
            <person name="Gaertig J."/>
            <person name="Frankel J."/>
            <person name="Tsao C.-C."/>
            <person name="Gorovsky M.A."/>
            <person name="Keeling P.J."/>
            <person name="Waller R.F."/>
            <person name="Patron N.J."/>
            <person name="Cherry J.M."/>
            <person name="Stover N.A."/>
            <person name="Krieger C.J."/>
            <person name="del Toro C."/>
            <person name="Ryder H.F."/>
            <person name="Williamson S.C."/>
            <person name="Barbeau R.A."/>
            <person name="Hamilton E.P."/>
            <person name="Orias E."/>
        </authorList>
    </citation>
    <scope>NUCLEOTIDE SEQUENCE [LARGE SCALE GENOMIC DNA]</scope>
    <source>
        <strain evidence="2">SB210</strain>
    </source>
</reference>
<dbReference type="HOGENOM" id="CLU_1869270_0_0_1"/>
<evidence type="ECO:0000313" key="2">
    <source>
        <dbReference type="Proteomes" id="UP000009168"/>
    </source>
</evidence>
<dbReference type="Proteomes" id="UP000009168">
    <property type="component" value="Unassembled WGS sequence"/>
</dbReference>
<dbReference type="SUPFAM" id="SSF47391">
    <property type="entry name" value="Dimerization-anchoring domain of cAMP-dependent PK regulatory subunit"/>
    <property type="match status" value="1"/>
</dbReference>
<keyword evidence="2" id="KW-1185">Reference proteome</keyword>
<dbReference type="OrthoDB" id="283778at2759"/>
<dbReference type="KEGG" id="tet:TTHERM_00537370"/>
<accession>I7MLY6</accession>
<dbReference type="GeneID" id="7842691"/>
<dbReference type="eggNOG" id="ENOG502TD1J">
    <property type="taxonomic scope" value="Eukaryota"/>
</dbReference>
<proteinExistence type="predicted"/>
<dbReference type="OMA" id="FFDQEHL"/>
<dbReference type="AlphaFoldDB" id="I7MLY6"/>
<dbReference type="CDD" id="cd22971">
    <property type="entry name" value="DD_RIIAD1"/>
    <property type="match status" value="1"/>
</dbReference>
<dbReference type="EMBL" id="GG662495">
    <property type="protein sequence ID" value="EAS03302.1"/>
    <property type="molecule type" value="Genomic_DNA"/>
</dbReference>
<dbReference type="InParanoid" id="I7MLY6"/>